<dbReference type="WBParaSite" id="Smp_128040.1">
    <property type="protein sequence ID" value="Smp_128040.1"/>
    <property type="gene ID" value="Smp_128040"/>
</dbReference>
<organism evidence="1 2">
    <name type="scientific">Schistosoma mansoni</name>
    <name type="common">Blood fluke</name>
    <dbReference type="NCBI Taxonomy" id="6183"/>
    <lineage>
        <taxon>Eukaryota</taxon>
        <taxon>Metazoa</taxon>
        <taxon>Spiralia</taxon>
        <taxon>Lophotrochozoa</taxon>
        <taxon>Platyhelminthes</taxon>
        <taxon>Trematoda</taxon>
        <taxon>Digenea</taxon>
        <taxon>Strigeidida</taxon>
        <taxon>Schistosomatoidea</taxon>
        <taxon>Schistosomatidae</taxon>
        <taxon>Schistosoma</taxon>
    </lineage>
</organism>
<protein>
    <submittedName>
        <fullName evidence="2">DUF1080 domain-containing protein</fullName>
    </submittedName>
</protein>
<dbReference type="Proteomes" id="UP000008854">
    <property type="component" value="Unassembled WGS sequence"/>
</dbReference>
<reference evidence="1" key="1">
    <citation type="journal article" date="2012" name="PLoS Negl. Trop. Dis.">
        <title>A systematically improved high quality genome and transcriptome of the human blood fluke Schistosoma mansoni.</title>
        <authorList>
            <person name="Protasio A.V."/>
            <person name="Tsai I.J."/>
            <person name="Babbage A."/>
            <person name="Nichol S."/>
            <person name="Hunt M."/>
            <person name="Aslett M.A."/>
            <person name="De Silva N."/>
            <person name="Velarde G.S."/>
            <person name="Anderson T.J."/>
            <person name="Clark R.C."/>
            <person name="Davidson C."/>
            <person name="Dillon G.P."/>
            <person name="Holroyd N.E."/>
            <person name="LoVerde P.T."/>
            <person name="Lloyd C."/>
            <person name="McQuillan J."/>
            <person name="Oliveira G."/>
            <person name="Otto T.D."/>
            <person name="Parker-Manuel S.J."/>
            <person name="Quail M.A."/>
            <person name="Wilson R.A."/>
            <person name="Zerlotini A."/>
            <person name="Dunne D.W."/>
            <person name="Berriman M."/>
        </authorList>
    </citation>
    <scope>NUCLEOTIDE SEQUENCE [LARGE SCALE GENOMIC DNA]</scope>
    <source>
        <strain evidence="1">Puerto Rican</strain>
    </source>
</reference>
<dbReference type="RefSeq" id="XP_018646277.1">
    <property type="nucleotide sequence ID" value="XM_018790463.1"/>
</dbReference>
<proteinExistence type="predicted"/>
<dbReference type="CTD" id="8353599"/>
<accession>G4LYE0</accession>
<evidence type="ECO:0000313" key="2">
    <source>
        <dbReference type="WBParaSite" id="Smp_128040.1"/>
    </source>
</evidence>
<keyword evidence="1" id="KW-1185">Reference proteome</keyword>
<sequence>MKARTTVIDVSSEINCNENLSTVIESGGHNSERPLDDNGRLSDGWMTLQNGEHVVQTGNRFLRSIQVILYQ</sequence>
<dbReference type="GeneID" id="8353599"/>
<evidence type="ECO:0000313" key="1">
    <source>
        <dbReference type="Proteomes" id="UP000008854"/>
    </source>
</evidence>
<dbReference type="HOGENOM" id="CLU_2743204_0_0_1"/>
<reference evidence="2" key="2">
    <citation type="submission" date="2018-12" db="UniProtKB">
        <authorList>
            <consortium name="WormBaseParasite"/>
        </authorList>
    </citation>
    <scope>IDENTIFICATION</scope>
    <source>
        <strain evidence="2">Puerto Rican</strain>
    </source>
</reference>
<name>G4LYE0_SCHMA</name>
<dbReference type="KEGG" id="smm:Smp_128040"/>
<dbReference type="AlphaFoldDB" id="G4LYE0"/>
<dbReference type="InParanoid" id="G4LYE0"/>